<keyword evidence="10" id="KW-0732">Signal</keyword>
<dbReference type="GO" id="GO:0019841">
    <property type="term" value="F:retinol binding"/>
    <property type="evidence" value="ECO:0007669"/>
    <property type="project" value="UniProtKB-KW"/>
</dbReference>
<name>A0A6P3ILS7_BISBB</name>
<dbReference type="InterPro" id="IPR002345">
    <property type="entry name" value="Lipocalin"/>
</dbReference>
<accession>A0A6P3ILS7</accession>
<evidence type="ECO:0000256" key="4">
    <source>
        <dbReference type="ARBA" id="ARBA00022525"/>
    </source>
</evidence>
<evidence type="ECO:0000256" key="7">
    <source>
        <dbReference type="ARBA" id="ARBA00023157"/>
    </source>
</evidence>
<dbReference type="SUPFAM" id="SSF50814">
    <property type="entry name" value="Lipocalins"/>
    <property type="match status" value="1"/>
</dbReference>
<keyword evidence="3" id="KW-0813">Transport</keyword>
<evidence type="ECO:0000256" key="2">
    <source>
        <dbReference type="ARBA" id="ARBA00006889"/>
    </source>
</evidence>
<evidence type="ECO:0000259" key="11">
    <source>
        <dbReference type="Pfam" id="PF00061"/>
    </source>
</evidence>
<keyword evidence="7" id="KW-1015">Disulfide bond</keyword>
<feature type="region of interest" description="Disordered" evidence="9">
    <location>
        <begin position="287"/>
        <end position="333"/>
    </location>
</feature>
<dbReference type="InterPro" id="IPR002447">
    <property type="entry name" value="Blactoglobulin"/>
</dbReference>
<dbReference type="GeneID" id="105000867"/>
<organism evidence="12 13">
    <name type="scientific">Bison bison bison</name>
    <name type="common">North American plains bison</name>
    <dbReference type="NCBI Taxonomy" id="43346"/>
    <lineage>
        <taxon>Eukaryota</taxon>
        <taxon>Metazoa</taxon>
        <taxon>Chordata</taxon>
        <taxon>Craniata</taxon>
        <taxon>Vertebrata</taxon>
        <taxon>Euteleostomi</taxon>
        <taxon>Mammalia</taxon>
        <taxon>Eutheria</taxon>
        <taxon>Laurasiatheria</taxon>
        <taxon>Artiodactyla</taxon>
        <taxon>Ruminantia</taxon>
        <taxon>Pecora</taxon>
        <taxon>Bovidae</taxon>
        <taxon>Bovinae</taxon>
        <taxon>Bison</taxon>
    </lineage>
</organism>
<dbReference type="Gene3D" id="2.40.128.20">
    <property type="match status" value="1"/>
</dbReference>
<evidence type="ECO:0000256" key="8">
    <source>
        <dbReference type="RuleBase" id="RU003695"/>
    </source>
</evidence>
<evidence type="ECO:0000256" key="1">
    <source>
        <dbReference type="ARBA" id="ARBA00004613"/>
    </source>
</evidence>
<dbReference type="GO" id="GO:0005576">
    <property type="term" value="C:extracellular region"/>
    <property type="evidence" value="ECO:0007669"/>
    <property type="project" value="UniProtKB-SubCell"/>
</dbReference>
<comment type="similarity">
    <text evidence="2 8">Belongs to the calycin superfamily. Lipocalin family.</text>
</comment>
<gene>
    <name evidence="13" type="primary">LOC105000867</name>
</gene>
<dbReference type="InterPro" id="IPR022272">
    <property type="entry name" value="Lipocalin_CS"/>
</dbReference>
<evidence type="ECO:0000313" key="12">
    <source>
        <dbReference type="Proteomes" id="UP000515208"/>
    </source>
</evidence>
<dbReference type="PANTHER" id="PTHR11430">
    <property type="entry name" value="LIPOCALIN"/>
    <property type="match status" value="1"/>
</dbReference>
<feature type="region of interest" description="Disordered" evidence="9">
    <location>
        <begin position="228"/>
        <end position="257"/>
    </location>
</feature>
<dbReference type="AlphaFoldDB" id="A0A6P3ILS7"/>
<proteinExistence type="inferred from homology"/>
<keyword evidence="5" id="KW-0494">Milk protein</keyword>
<evidence type="ECO:0000256" key="5">
    <source>
        <dbReference type="ARBA" id="ARBA00022743"/>
    </source>
</evidence>
<dbReference type="PRINTS" id="PR01172">
    <property type="entry name" value="BLCTOGLOBULN"/>
</dbReference>
<evidence type="ECO:0000256" key="10">
    <source>
        <dbReference type="SAM" id="SignalP"/>
    </source>
</evidence>
<feature type="signal peptide" evidence="10">
    <location>
        <begin position="1"/>
        <end position="18"/>
    </location>
</feature>
<comment type="subcellular location">
    <subcellularLocation>
        <location evidence="1">Secreted</location>
    </subcellularLocation>
</comment>
<keyword evidence="4" id="KW-0964">Secreted</keyword>
<keyword evidence="6" id="KW-0683">Retinol-binding</keyword>
<dbReference type="PROSITE" id="PS00213">
    <property type="entry name" value="LIPOCALIN"/>
    <property type="match status" value="1"/>
</dbReference>
<feature type="compositionally biased region" description="Polar residues" evidence="9">
    <location>
        <begin position="318"/>
        <end position="333"/>
    </location>
</feature>
<feature type="compositionally biased region" description="Basic and acidic residues" evidence="9">
    <location>
        <begin position="238"/>
        <end position="257"/>
    </location>
</feature>
<reference evidence="13" key="1">
    <citation type="submission" date="2025-08" db="UniProtKB">
        <authorList>
            <consortium name="RefSeq"/>
        </authorList>
    </citation>
    <scope>IDENTIFICATION</scope>
    <source>
        <tissue evidence="13">Blood</tissue>
    </source>
</reference>
<dbReference type="InterPro" id="IPR000566">
    <property type="entry name" value="Lipocln_cytosolic_FA-bd_dom"/>
</dbReference>
<dbReference type="KEGG" id="bbis:105000867"/>
<evidence type="ECO:0000256" key="3">
    <source>
        <dbReference type="ARBA" id="ARBA00022448"/>
    </source>
</evidence>
<keyword evidence="12" id="KW-1185">Reference proteome</keyword>
<dbReference type="Proteomes" id="UP000515208">
    <property type="component" value="Unplaced"/>
</dbReference>
<protein>
    <submittedName>
        <fullName evidence="13">Uncharacterized protein LOC105000867</fullName>
    </submittedName>
</protein>
<evidence type="ECO:0000256" key="9">
    <source>
        <dbReference type="SAM" id="MobiDB-lite"/>
    </source>
</evidence>
<evidence type="ECO:0000313" key="13">
    <source>
        <dbReference type="RefSeq" id="XP_010855238.1"/>
    </source>
</evidence>
<dbReference type="Pfam" id="PF00061">
    <property type="entry name" value="Lipocalin"/>
    <property type="match status" value="1"/>
</dbReference>
<dbReference type="InterPro" id="IPR012674">
    <property type="entry name" value="Calycin"/>
</dbReference>
<sequence>MKCFLLALGLALACGIQAAYIPQMAGDLDIRKVAGMWHTVAMAASNMLLLDAESGPLRVYVEELKPTPEGDLEILLQKRENHECVEKTLMAQKTEDPAVFTVNCEWPSPGPACPRGSRGPHRAPPNTLRCSPSWQQESARVCGLGLHARPCFLPPRRSRGKEDFCAGHRLQQLHDLLHGGRMPTDEGSVMCQCLGPEMDDEAMEKFAGALASLLEHVQMVLDLRQGAEGKLPGRKAGGKQESRKEEEGQDPAPKRWEGRKHLSVTAQGSGHPGQVLAGAAGQPARYPAVTAPHLSPTCKMGHAEGATPWAPGEDGGRNQPSCSRSSVRTGSAP</sequence>
<feature type="chain" id="PRO_5027759287" evidence="10">
    <location>
        <begin position="19"/>
        <end position="333"/>
    </location>
</feature>
<feature type="domain" description="Lipocalin/cytosolic fatty-acid binding" evidence="11">
    <location>
        <begin position="34"/>
        <end position="106"/>
    </location>
</feature>
<dbReference type="RefSeq" id="XP_010855238.1">
    <property type="nucleotide sequence ID" value="XM_010856936.1"/>
</dbReference>
<dbReference type="PANTHER" id="PTHR11430:SF117">
    <property type="entry name" value="GLYCODELIN"/>
    <property type="match status" value="1"/>
</dbReference>
<evidence type="ECO:0000256" key="6">
    <source>
        <dbReference type="ARBA" id="ARBA00023072"/>
    </source>
</evidence>